<feature type="region of interest" description="Disordered" evidence="1">
    <location>
        <begin position="210"/>
        <end position="272"/>
    </location>
</feature>
<dbReference type="AlphaFoldDB" id="A0A8H6IDR3"/>
<evidence type="ECO:0000313" key="3">
    <source>
        <dbReference type="EMBL" id="KAF6761941.1"/>
    </source>
</evidence>
<feature type="compositionally biased region" description="Basic and acidic residues" evidence="1">
    <location>
        <begin position="163"/>
        <end position="178"/>
    </location>
</feature>
<feature type="compositionally biased region" description="Low complexity" evidence="1">
    <location>
        <begin position="235"/>
        <end position="246"/>
    </location>
</feature>
<keyword evidence="4" id="KW-1185">Reference proteome</keyword>
<evidence type="ECO:0000259" key="2">
    <source>
        <dbReference type="Pfam" id="PF00076"/>
    </source>
</evidence>
<feature type="compositionally biased region" description="Basic and acidic residues" evidence="1">
    <location>
        <begin position="101"/>
        <end position="122"/>
    </location>
</feature>
<feature type="compositionally biased region" description="Polar residues" evidence="1">
    <location>
        <begin position="15"/>
        <end position="28"/>
    </location>
</feature>
<feature type="compositionally biased region" description="Basic residues" evidence="1">
    <location>
        <begin position="52"/>
        <end position="62"/>
    </location>
</feature>
<reference evidence="3 4" key="1">
    <citation type="submission" date="2020-07" db="EMBL/GenBank/DDBJ databases">
        <title>Comparative genomics of pyrophilous fungi reveals a link between fire events and developmental genes.</title>
        <authorList>
            <consortium name="DOE Joint Genome Institute"/>
            <person name="Steindorff A.S."/>
            <person name="Carver A."/>
            <person name="Calhoun S."/>
            <person name="Stillman K."/>
            <person name="Liu H."/>
            <person name="Lipzen A."/>
            <person name="Pangilinan J."/>
            <person name="Labutti K."/>
            <person name="Bruns T.D."/>
            <person name="Grigoriev I.V."/>
        </authorList>
    </citation>
    <scope>NUCLEOTIDE SEQUENCE [LARGE SCALE GENOMIC DNA]</scope>
    <source>
        <strain evidence="3 4">CBS 144469</strain>
    </source>
</reference>
<name>A0A8H6IDR3_9AGAR</name>
<feature type="compositionally biased region" description="Basic residues" evidence="1">
    <location>
        <begin position="144"/>
        <end position="162"/>
    </location>
</feature>
<gene>
    <name evidence="3" type="ORF">DFP72DRAFT_591914</name>
</gene>
<sequence>MSILRHQKLRKPPSHAQNSLLSAGNSSLRMVATSMVAPSPPDRTSRRPITPSHKKSTRRPPRRSCENRKQPPAPTLFVGNLPFETTEEDIRNLFESHRPVVKEGKNEKERKSLFKDESDEERKRRRRRATVKVTVKATRTRTVMMRRRRRRRRRRRKRRSRRKGEGEERERPKTSPKERRLHPQNPHGNVRGLRRLQGLHLYRLLLHRQRYRRPHQHQKTIISTVASSKSNTQASTPSVVVRPSTSYPQRRSPREVVADRANSMEGETEKAEMGGLSMPGLLEDLNLRTGVVTVLITETLWRLMRRQSCSVRLQDPSALRDRIGGSGRNSIRRGAPGQHLVRRWRWRRGRQPASCLVKARRLFSSQVGCSVQA</sequence>
<dbReference type="OrthoDB" id="439808at2759"/>
<accession>A0A8H6IDR3</accession>
<feature type="region of interest" description="Disordered" evidence="1">
    <location>
        <begin position="1"/>
        <end position="82"/>
    </location>
</feature>
<evidence type="ECO:0000313" key="4">
    <source>
        <dbReference type="Proteomes" id="UP000521943"/>
    </source>
</evidence>
<dbReference type="EMBL" id="JACGCI010000008">
    <property type="protein sequence ID" value="KAF6761941.1"/>
    <property type="molecule type" value="Genomic_DNA"/>
</dbReference>
<feature type="compositionally biased region" description="Basic residues" evidence="1">
    <location>
        <begin position="1"/>
        <end position="13"/>
    </location>
</feature>
<dbReference type="InterPro" id="IPR000504">
    <property type="entry name" value="RRM_dom"/>
</dbReference>
<evidence type="ECO:0000256" key="1">
    <source>
        <dbReference type="SAM" id="MobiDB-lite"/>
    </source>
</evidence>
<dbReference type="InterPro" id="IPR012677">
    <property type="entry name" value="Nucleotide-bd_a/b_plait_sf"/>
</dbReference>
<dbReference type="InterPro" id="IPR035979">
    <property type="entry name" value="RBD_domain_sf"/>
</dbReference>
<dbReference type="Proteomes" id="UP000521943">
    <property type="component" value="Unassembled WGS sequence"/>
</dbReference>
<feature type="compositionally biased region" description="Low complexity" evidence="1">
    <location>
        <begin position="131"/>
        <end position="143"/>
    </location>
</feature>
<organism evidence="3 4">
    <name type="scientific">Ephemerocybe angulata</name>
    <dbReference type="NCBI Taxonomy" id="980116"/>
    <lineage>
        <taxon>Eukaryota</taxon>
        <taxon>Fungi</taxon>
        <taxon>Dikarya</taxon>
        <taxon>Basidiomycota</taxon>
        <taxon>Agaricomycotina</taxon>
        <taxon>Agaricomycetes</taxon>
        <taxon>Agaricomycetidae</taxon>
        <taxon>Agaricales</taxon>
        <taxon>Agaricineae</taxon>
        <taxon>Psathyrellaceae</taxon>
        <taxon>Ephemerocybe</taxon>
    </lineage>
</organism>
<protein>
    <recommendedName>
        <fullName evidence="2">RRM domain-containing protein</fullName>
    </recommendedName>
</protein>
<feature type="domain" description="RRM" evidence="2">
    <location>
        <begin position="76"/>
        <end position="100"/>
    </location>
</feature>
<feature type="compositionally biased region" description="Polar residues" evidence="1">
    <location>
        <begin position="219"/>
        <end position="234"/>
    </location>
</feature>
<proteinExistence type="predicted"/>
<dbReference type="SUPFAM" id="SSF54928">
    <property type="entry name" value="RNA-binding domain, RBD"/>
    <property type="match status" value="1"/>
</dbReference>
<feature type="region of interest" description="Disordered" evidence="1">
    <location>
        <begin position="101"/>
        <end position="194"/>
    </location>
</feature>
<dbReference type="Gene3D" id="3.30.70.330">
    <property type="match status" value="1"/>
</dbReference>
<dbReference type="Pfam" id="PF00076">
    <property type="entry name" value="RRM_1"/>
    <property type="match status" value="1"/>
</dbReference>
<comment type="caution">
    <text evidence="3">The sequence shown here is derived from an EMBL/GenBank/DDBJ whole genome shotgun (WGS) entry which is preliminary data.</text>
</comment>
<dbReference type="GO" id="GO:0003723">
    <property type="term" value="F:RNA binding"/>
    <property type="evidence" value="ECO:0007669"/>
    <property type="project" value="InterPro"/>
</dbReference>